<reference evidence="2" key="2">
    <citation type="submission" date="2020-09" db="EMBL/GenBank/DDBJ databases">
        <authorList>
            <person name="Sun Q."/>
            <person name="Ohkuma M."/>
        </authorList>
    </citation>
    <scope>NUCLEOTIDE SEQUENCE</scope>
    <source>
        <strain evidence="2">JCM 31311</strain>
    </source>
</reference>
<dbReference type="PANTHER" id="PTHR34315">
    <property type="match status" value="1"/>
</dbReference>
<name>A0A918BXS1_9DEIO</name>
<sequence>MSSRQPPIQHEDNDDEQVGTVLSRRRALTLLGSAGTVLGAGSLMASRAQAASTALPSCVVRPAQTQGPYFVDEQLNRSDIRSDPGSGKVEAGMPLTLSFLVTQVGAGGCKPLPGVQVDVWQTNALGHYSDISGEHTKGQQFLRGYQTTNAQGGATFQTVYPGWYNGRTVHIHFKLRRGNATFTSQLFFEEALTDKVYQTAPYNTRGPRTVRNDQDNIFSNGGHQLMLNAKPSGHGYAAVFDVGMNL</sequence>
<proteinExistence type="predicted"/>
<dbReference type="InterPro" id="IPR015889">
    <property type="entry name" value="Intradiol_dOase_core"/>
</dbReference>
<dbReference type="EMBL" id="BMQL01000002">
    <property type="protein sequence ID" value="GGQ97536.1"/>
    <property type="molecule type" value="Genomic_DNA"/>
</dbReference>
<dbReference type="Gene3D" id="2.60.130.10">
    <property type="entry name" value="Aromatic compound dioxygenase"/>
    <property type="match status" value="1"/>
</dbReference>
<comment type="caution">
    <text evidence="2">The sequence shown here is derived from an EMBL/GenBank/DDBJ whole genome shotgun (WGS) entry which is preliminary data.</text>
</comment>
<dbReference type="CDD" id="cd03457">
    <property type="entry name" value="intradiol_dioxygenase_like"/>
    <property type="match status" value="1"/>
</dbReference>
<dbReference type="PROSITE" id="PS51318">
    <property type="entry name" value="TAT"/>
    <property type="match status" value="1"/>
</dbReference>
<dbReference type="RefSeq" id="WP_189088161.1">
    <property type="nucleotide sequence ID" value="NZ_BMQL01000002.1"/>
</dbReference>
<keyword evidence="3" id="KW-1185">Reference proteome</keyword>
<feature type="domain" description="Intradiol ring-cleavage dioxygenases" evidence="1">
    <location>
        <begin position="66"/>
        <end position="168"/>
    </location>
</feature>
<evidence type="ECO:0000313" key="3">
    <source>
        <dbReference type="Proteomes" id="UP000603865"/>
    </source>
</evidence>
<gene>
    <name evidence="2" type="ORF">GCM10008957_07480</name>
</gene>
<protein>
    <submittedName>
        <fullName evidence="2">Twin-arginine translocation pathway signal protein</fullName>
    </submittedName>
</protein>
<organism evidence="2 3">
    <name type="scientific">Deinococcus ruber</name>
    <dbReference type="NCBI Taxonomy" id="1848197"/>
    <lineage>
        <taxon>Bacteria</taxon>
        <taxon>Thermotogati</taxon>
        <taxon>Deinococcota</taxon>
        <taxon>Deinococci</taxon>
        <taxon>Deinococcales</taxon>
        <taxon>Deinococcaceae</taxon>
        <taxon>Deinococcus</taxon>
    </lineage>
</organism>
<dbReference type="GO" id="GO:0016702">
    <property type="term" value="F:oxidoreductase activity, acting on single donors with incorporation of molecular oxygen, incorporation of two atoms of oxygen"/>
    <property type="evidence" value="ECO:0007669"/>
    <property type="project" value="InterPro"/>
</dbReference>
<dbReference type="InterPro" id="IPR006311">
    <property type="entry name" value="TAT_signal"/>
</dbReference>
<dbReference type="SUPFAM" id="SSF49482">
    <property type="entry name" value="Aromatic compound dioxygenase"/>
    <property type="match status" value="1"/>
</dbReference>
<dbReference type="PANTHER" id="PTHR34315:SF1">
    <property type="entry name" value="INTRADIOL RING-CLEAVAGE DIOXYGENASES DOMAIN-CONTAINING PROTEIN-RELATED"/>
    <property type="match status" value="1"/>
</dbReference>
<evidence type="ECO:0000259" key="1">
    <source>
        <dbReference type="Pfam" id="PF00775"/>
    </source>
</evidence>
<dbReference type="Pfam" id="PF00775">
    <property type="entry name" value="Dioxygenase_C"/>
    <property type="match status" value="1"/>
</dbReference>
<dbReference type="InterPro" id="IPR000627">
    <property type="entry name" value="Intradiol_dOase_C"/>
</dbReference>
<dbReference type="AlphaFoldDB" id="A0A918BXS1"/>
<reference evidence="2" key="1">
    <citation type="journal article" date="2014" name="Int. J. Syst. Evol. Microbiol.">
        <title>Complete genome sequence of Corynebacterium casei LMG S-19264T (=DSM 44701T), isolated from a smear-ripened cheese.</title>
        <authorList>
            <consortium name="US DOE Joint Genome Institute (JGI-PGF)"/>
            <person name="Walter F."/>
            <person name="Albersmeier A."/>
            <person name="Kalinowski J."/>
            <person name="Ruckert C."/>
        </authorList>
    </citation>
    <scope>NUCLEOTIDE SEQUENCE</scope>
    <source>
        <strain evidence="2">JCM 31311</strain>
    </source>
</reference>
<accession>A0A918BXS1</accession>
<evidence type="ECO:0000313" key="2">
    <source>
        <dbReference type="EMBL" id="GGQ97536.1"/>
    </source>
</evidence>
<dbReference type="Proteomes" id="UP000603865">
    <property type="component" value="Unassembled WGS sequence"/>
</dbReference>
<dbReference type="GO" id="GO:0008199">
    <property type="term" value="F:ferric iron binding"/>
    <property type="evidence" value="ECO:0007669"/>
    <property type="project" value="InterPro"/>
</dbReference>